<feature type="transmembrane region" description="Helical" evidence="7">
    <location>
        <begin position="153"/>
        <end position="176"/>
    </location>
</feature>
<feature type="transmembrane region" description="Helical" evidence="7">
    <location>
        <begin position="38"/>
        <end position="56"/>
    </location>
</feature>
<evidence type="ECO:0000256" key="3">
    <source>
        <dbReference type="ARBA" id="ARBA00022692"/>
    </source>
</evidence>
<dbReference type="EC" id="3.4.21.105" evidence="10"/>
<dbReference type="InterPro" id="IPR035952">
    <property type="entry name" value="Rhomboid-like_sf"/>
</dbReference>
<dbReference type="PANTHER" id="PTHR43731:SF14">
    <property type="entry name" value="PRESENILIN-ASSOCIATED RHOMBOID-LIKE PROTEIN, MITOCHONDRIAL"/>
    <property type="match status" value="1"/>
</dbReference>
<feature type="domain" description="DUF6576" evidence="9">
    <location>
        <begin position="265"/>
        <end position="300"/>
    </location>
</feature>
<dbReference type="PANTHER" id="PTHR43731">
    <property type="entry name" value="RHOMBOID PROTEASE"/>
    <property type="match status" value="1"/>
</dbReference>
<keyword evidence="11" id="KW-1185">Reference proteome</keyword>
<dbReference type="InterPro" id="IPR046483">
    <property type="entry name" value="DUF6576"/>
</dbReference>
<evidence type="ECO:0000256" key="5">
    <source>
        <dbReference type="ARBA" id="ARBA00022989"/>
    </source>
</evidence>
<feature type="transmembrane region" description="Helical" evidence="7">
    <location>
        <begin position="183"/>
        <end position="209"/>
    </location>
</feature>
<dbReference type="GO" id="GO:0006508">
    <property type="term" value="P:proteolysis"/>
    <property type="evidence" value="ECO:0007669"/>
    <property type="project" value="UniProtKB-KW"/>
</dbReference>
<dbReference type="Pfam" id="PF20216">
    <property type="entry name" value="DUF6576"/>
    <property type="match status" value="1"/>
</dbReference>
<keyword evidence="6 7" id="KW-0472">Membrane</keyword>
<protein>
    <submittedName>
        <fullName evidence="10">Rhomboid family intramembrane serine protease</fullName>
        <ecNumber evidence="10">3.4.21.105</ecNumber>
    </submittedName>
</protein>
<reference evidence="10 11" key="1">
    <citation type="submission" date="2024-08" db="EMBL/GenBank/DDBJ databases">
        <title>Whole-genome sequencing of halo(alkali)philic microorganisms from hypersaline lakes.</title>
        <authorList>
            <person name="Sorokin D.Y."/>
            <person name="Merkel A.Y."/>
            <person name="Messina E."/>
            <person name="Yakimov M."/>
        </authorList>
    </citation>
    <scope>NUCLEOTIDE SEQUENCE [LARGE SCALE GENOMIC DNA]</scope>
    <source>
        <strain evidence="10 11">AB-hyl4</strain>
    </source>
</reference>
<proteinExistence type="inferred from homology"/>
<dbReference type="InterPro" id="IPR022764">
    <property type="entry name" value="Peptidase_S54_rhomboid_dom"/>
</dbReference>
<dbReference type="InterPro" id="IPR050925">
    <property type="entry name" value="Rhomboid_protease_S54"/>
</dbReference>
<keyword evidence="3 7" id="KW-0812">Transmembrane</keyword>
<evidence type="ECO:0000259" key="9">
    <source>
        <dbReference type="Pfam" id="PF20216"/>
    </source>
</evidence>
<evidence type="ECO:0000256" key="1">
    <source>
        <dbReference type="ARBA" id="ARBA00004141"/>
    </source>
</evidence>
<keyword evidence="10" id="KW-0645">Protease</keyword>
<dbReference type="RefSeq" id="WP_425346312.1">
    <property type="nucleotide sequence ID" value="NZ_JBGUBD010000008.1"/>
</dbReference>
<dbReference type="EMBL" id="JBGUBD010000008">
    <property type="protein sequence ID" value="MFA9479393.1"/>
    <property type="molecule type" value="Genomic_DNA"/>
</dbReference>
<comment type="similarity">
    <text evidence="2">Belongs to the peptidase S54 family.</text>
</comment>
<gene>
    <name evidence="10" type="ORF">ACERK3_13970</name>
</gene>
<feature type="transmembrane region" description="Helical" evidence="7">
    <location>
        <begin position="98"/>
        <end position="115"/>
    </location>
</feature>
<sequence length="308" mass="33651">MGWQEREYGQDPMSRLGSAGGVARFGQVGIIYPRWGSISLWIILINAALLLIDGFVTRIAGGPTPSGLNTLAHFFSFSVVTTFQQFRLYELITFQFQHYGLGHFFGNMIFMFFFGPMVESYFGSRRFLAYYLLAGVGGVLGYLVLWGLQITDISAATTLVGASGGVFGVMVAALFVAPNARVLLFFLIPVPLKAMVFLALFIAVFVLVAGGPNPGGEAAHLGGALAGLVMFRIKGSLDWADRLGGSREGPTLAERWAQKREAKRRQQQLDEEAEVDRILEKVKQQGLQSLTGAEKKTLSRATQRKRGG</sequence>
<keyword evidence="4 10" id="KW-0378">Hydrolase</keyword>
<dbReference type="Pfam" id="PF01694">
    <property type="entry name" value="Rhomboid"/>
    <property type="match status" value="1"/>
</dbReference>
<keyword evidence="5 7" id="KW-1133">Transmembrane helix</keyword>
<evidence type="ECO:0000256" key="2">
    <source>
        <dbReference type="ARBA" id="ARBA00009045"/>
    </source>
</evidence>
<evidence type="ECO:0000256" key="6">
    <source>
        <dbReference type="ARBA" id="ARBA00023136"/>
    </source>
</evidence>
<accession>A0ABV4UAR8</accession>
<comment type="subcellular location">
    <subcellularLocation>
        <location evidence="1">Membrane</location>
        <topology evidence="1">Multi-pass membrane protein</topology>
    </subcellularLocation>
</comment>
<dbReference type="Gene3D" id="1.20.1540.10">
    <property type="entry name" value="Rhomboid-like"/>
    <property type="match status" value="1"/>
</dbReference>
<feature type="transmembrane region" description="Helical" evidence="7">
    <location>
        <begin position="127"/>
        <end position="147"/>
    </location>
</feature>
<comment type="caution">
    <text evidence="10">The sequence shown here is derived from an EMBL/GenBank/DDBJ whole genome shotgun (WGS) entry which is preliminary data.</text>
</comment>
<feature type="domain" description="Peptidase S54 rhomboid" evidence="8">
    <location>
        <begin position="87"/>
        <end position="231"/>
    </location>
</feature>
<name>A0ABV4UAR8_9BACT</name>
<dbReference type="SUPFAM" id="SSF144091">
    <property type="entry name" value="Rhomboid-like"/>
    <property type="match status" value="1"/>
</dbReference>
<evidence type="ECO:0000313" key="11">
    <source>
        <dbReference type="Proteomes" id="UP001575105"/>
    </source>
</evidence>
<evidence type="ECO:0000313" key="10">
    <source>
        <dbReference type="EMBL" id="MFA9479393.1"/>
    </source>
</evidence>
<feature type="transmembrane region" description="Helical" evidence="7">
    <location>
        <begin position="68"/>
        <end position="86"/>
    </location>
</feature>
<dbReference type="Proteomes" id="UP001575105">
    <property type="component" value="Unassembled WGS sequence"/>
</dbReference>
<evidence type="ECO:0000256" key="4">
    <source>
        <dbReference type="ARBA" id="ARBA00022801"/>
    </source>
</evidence>
<evidence type="ECO:0000256" key="7">
    <source>
        <dbReference type="SAM" id="Phobius"/>
    </source>
</evidence>
<evidence type="ECO:0000259" key="8">
    <source>
        <dbReference type="Pfam" id="PF01694"/>
    </source>
</evidence>
<organism evidence="10 11">
    <name type="scientific">Natronomicrosphaera hydrolytica</name>
    <dbReference type="NCBI Taxonomy" id="3242702"/>
    <lineage>
        <taxon>Bacteria</taxon>
        <taxon>Pseudomonadati</taxon>
        <taxon>Planctomycetota</taxon>
        <taxon>Phycisphaerae</taxon>
        <taxon>Phycisphaerales</taxon>
        <taxon>Phycisphaeraceae</taxon>
        <taxon>Natronomicrosphaera</taxon>
    </lineage>
</organism>
<dbReference type="GO" id="GO:0008233">
    <property type="term" value="F:peptidase activity"/>
    <property type="evidence" value="ECO:0007669"/>
    <property type="project" value="UniProtKB-KW"/>
</dbReference>